<dbReference type="EMBL" id="RAWK01000008">
    <property type="protein sequence ID" value="RKH74242.1"/>
    <property type="molecule type" value="Genomic_DNA"/>
</dbReference>
<dbReference type="Pfam" id="PF01709">
    <property type="entry name" value="Transcrip_reg"/>
    <property type="match status" value="1"/>
</dbReference>
<feature type="domain" description="TACO1/YebC-like N-terminal" evidence="8">
    <location>
        <begin position="5"/>
        <end position="76"/>
    </location>
</feature>
<proteinExistence type="inferred from homology"/>
<dbReference type="InterPro" id="IPR017856">
    <property type="entry name" value="Integrase-like_N"/>
</dbReference>
<evidence type="ECO:0000259" key="8">
    <source>
        <dbReference type="Pfam" id="PF20772"/>
    </source>
</evidence>
<sequence length="252" mass="27005">MSGHNRWSKLKRANAIMGVAKGKLYSKAIKEMTVAARLGGGDPSSNARLRVAVGQARDANIPRDTIERAIKKGTGELAGEAYEEVTYEGYGPGGVALIIECLTDNRNRSASDVRNLLSNYGGNMGAEGAVGWMFHKKGVITVKPGPTEDQVMEKALDAGAEDVVDQGADGFEVRTAPADLHAVGAKLEAAGLPLGEQKWTFVPQNTVKVEGDNAKRMLKLMDALDDNDDVQHVHANFEIDESLMESLSTSRP</sequence>
<evidence type="ECO:0000256" key="4">
    <source>
        <dbReference type="ARBA" id="ARBA00023125"/>
    </source>
</evidence>
<dbReference type="InterPro" id="IPR048300">
    <property type="entry name" value="TACO1_YebC-like_2nd/3rd_dom"/>
</dbReference>
<comment type="caution">
    <text evidence="9">The sequence shown here is derived from an EMBL/GenBank/DDBJ whole genome shotgun (WGS) entry which is preliminary data.</text>
</comment>
<comment type="subcellular location">
    <subcellularLocation>
        <location evidence="6">Cytoplasm</location>
    </subcellularLocation>
</comment>
<evidence type="ECO:0000259" key="7">
    <source>
        <dbReference type="Pfam" id="PF01709"/>
    </source>
</evidence>
<evidence type="ECO:0000256" key="1">
    <source>
        <dbReference type="ARBA" id="ARBA00008724"/>
    </source>
</evidence>
<accession>A0A3A8RAC4</accession>
<feature type="domain" description="TACO1/YebC-like second and third" evidence="7">
    <location>
        <begin position="82"/>
        <end position="237"/>
    </location>
</feature>
<dbReference type="NCBIfam" id="TIGR01033">
    <property type="entry name" value="YebC/PmpR family DNA-binding transcriptional regulator"/>
    <property type="match status" value="1"/>
</dbReference>
<gene>
    <name evidence="9" type="ORF">D7W81_02180</name>
</gene>
<evidence type="ECO:0000256" key="6">
    <source>
        <dbReference type="HAMAP-Rule" id="MF_00693"/>
    </source>
</evidence>
<dbReference type="GO" id="GO:0006355">
    <property type="term" value="P:regulation of DNA-templated transcription"/>
    <property type="evidence" value="ECO:0007669"/>
    <property type="project" value="UniProtKB-UniRule"/>
</dbReference>
<keyword evidence="5 6" id="KW-0804">Transcription</keyword>
<evidence type="ECO:0000256" key="5">
    <source>
        <dbReference type="ARBA" id="ARBA00023163"/>
    </source>
</evidence>
<dbReference type="Gene3D" id="1.10.10.200">
    <property type="match status" value="1"/>
</dbReference>
<name>A0A3A8RAC4_9BACT</name>
<dbReference type="NCBIfam" id="NF009044">
    <property type="entry name" value="PRK12378.1"/>
    <property type="match status" value="1"/>
</dbReference>
<dbReference type="Proteomes" id="UP000267003">
    <property type="component" value="Unassembled WGS sequence"/>
</dbReference>
<dbReference type="Gene3D" id="3.30.70.980">
    <property type="match status" value="2"/>
</dbReference>
<dbReference type="InterPro" id="IPR026564">
    <property type="entry name" value="Transcrip_reg_TACO1-like_dom3"/>
</dbReference>
<evidence type="ECO:0000256" key="3">
    <source>
        <dbReference type="ARBA" id="ARBA00023015"/>
    </source>
</evidence>
<keyword evidence="3 6" id="KW-0805">Transcription regulation</keyword>
<dbReference type="NCBIfam" id="NF001030">
    <property type="entry name" value="PRK00110.1"/>
    <property type="match status" value="1"/>
</dbReference>
<keyword evidence="2 6" id="KW-0963">Cytoplasm</keyword>
<dbReference type="GO" id="GO:0003677">
    <property type="term" value="F:DNA binding"/>
    <property type="evidence" value="ECO:0007669"/>
    <property type="project" value="UniProtKB-UniRule"/>
</dbReference>
<dbReference type="Pfam" id="PF20772">
    <property type="entry name" value="TACO1_YebC_N"/>
    <property type="match status" value="1"/>
</dbReference>
<dbReference type="PANTHER" id="PTHR12532:SF6">
    <property type="entry name" value="TRANSCRIPTIONAL REGULATORY PROTEIN YEBC-RELATED"/>
    <property type="match status" value="1"/>
</dbReference>
<dbReference type="InterPro" id="IPR029072">
    <property type="entry name" value="YebC-like"/>
</dbReference>
<dbReference type="AlphaFoldDB" id="A0A3A8RAC4"/>
<dbReference type="InterPro" id="IPR002876">
    <property type="entry name" value="Transcrip_reg_TACO1-like"/>
</dbReference>
<dbReference type="InterPro" id="IPR049083">
    <property type="entry name" value="TACO1_YebC_N"/>
</dbReference>
<evidence type="ECO:0000256" key="2">
    <source>
        <dbReference type="ARBA" id="ARBA00022490"/>
    </source>
</evidence>
<protein>
    <recommendedName>
        <fullName evidence="6">Probable transcriptional regulatory protein D7W81_02180</fullName>
    </recommendedName>
</protein>
<dbReference type="PANTHER" id="PTHR12532">
    <property type="entry name" value="TRANSLATIONAL ACTIVATOR OF CYTOCHROME C OXIDASE 1"/>
    <property type="match status" value="1"/>
</dbReference>
<reference evidence="10" key="1">
    <citation type="submission" date="2018-09" db="EMBL/GenBank/DDBJ databases">
        <authorList>
            <person name="Livingstone P.G."/>
            <person name="Whitworth D.E."/>
        </authorList>
    </citation>
    <scope>NUCLEOTIDE SEQUENCE [LARGE SCALE GENOMIC DNA]</scope>
    <source>
        <strain evidence="10">AB050A</strain>
    </source>
</reference>
<dbReference type="OrthoDB" id="9781053at2"/>
<dbReference type="SUPFAM" id="SSF75625">
    <property type="entry name" value="YebC-like"/>
    <property type="match status" value="1"/>
</dbReference>
<evidence type="ECO:0000313" key="10">
    <source>
        <dbReference type="Proteomes" id="UP000267003"/>
    </source>
</evidence>
<dbReference type="HAMAP" id="MF_00693">
    <property type="entry name" value="Transcrip_reg_TACO1"/>
    <property type="match status" value="1"/>
</dbReference>
<organism evidence="9 10">
    <name type="scientific">Corallococcus aberystwythensis</name>
    <dbReference type="NCBI Taxonomy" id="2316722"/>
    <lineage>
        <taxon>Bacteria</taxon>
        <taxon>Pseudomonadati</taxon>
        <taxon>Myxococcota</taxon>
        <taxon>Myxococcia</taxon>
        <taxon>Myxococcales</taxon>
        <taxon>Cystobacterineae</taxon>
        <taxon>Myxococcaceae</taxon>
        <taxon>Corallococcus</taxon>
    </lineage>
</organism>
<keyword evidence="4 6" id="KW-0238">DNA-binding</keyword>
<keyword evidence="10" id="KW-1185">Reference proteome</keyword>
<dbReference type="GO" id="GO:0005829">
    <property type="term" value="C:cytosol"/>
    <property type="evidence" value="ECO:0007669"/>
    <property type="project" value="TreeGrafter"/>
</dbReference>
<evidence type="ECO:0000313" key="9">
    <source>
        <dbReference type="EMBL" id="RKH74242.1"/>
    </source>
</evidence>
<dbReference type="RefSeq" id="WP_120553633.1">
    <property type="nucleotide sequence ID" value="NZ_RAWK01000008.1"/>
</dbReference>
<comment type="similarity">
    <text evidence="1 6">Belongs to the TACO1 family.</text>
</comment>